<feature type="chain" id="PRO_5003091899" evidence="2">
    <location>
        <begin position="28"/>
        <end position="170"/>
    </location>
</feature>
<dbReference type="HOGENOM" id="CLU_1569611_0_0_11"/>
<accession>D6ZFH8</accession>
<feature type="signal peptide" evidence="2">
    <location>
        <begin position="1"/>
        <end position="27"/>
    </location>
</feature>
<gene>
    <name evidence="3" type="ordered locus">Srot_1232</name>
</gene>
<dbReference type="KEGG" id="srt:Srot_1232"/>
<dbReference type="Proteomes" id="UP000002247">
    <property type="component" value="Chromosome"/>
</dbReference>
<dbReference type="RefSeq" id="WP_013138158.1">
    <property type="nucleotide sequence ID" value="NC_014168.1"/>
</dbReference>
<dbReference type="OrthoDB" id="9841890at2"/>
<proteinExistence type="predicted"/>
<evidence type="ECO:0000256" key="2">
    <source>
        <dbReference type="SAM" id="SignalP"/>
    </source>
</evidence>
<sequence>MLQTITKALAVSVFAGGLGLMAEGSFAATAAADPDDAAQEAPLQDDDDGEAPDWQEAPDGPPSQIGMLDGNDQQNYEDYLNGVSAGPVNVPQSRGGGYAPARGGGAARRLPLPFVAPKGSSCGQMLATSVGGTMDNVVGMSTGPFLGFIGHNVLGPAAGNLVGGALVHLC</sequence>
<dbReference type="EMBL" id="CP001958">
    <property type="protein sequence ID" value="ADG97702.1"/>
    <property type="molecule type" value="Genomic_DNA"/>
</dbReference>
<protein>
    <submittedName>
        <fullName evidence="3">Uncharacterized protein</fullName>
    </submittedName>
</protein>
<dbReference type="AlphaFoldDB" id="D6ZFH8"/>
<keyword evidence="4" id="KW-1185">Reference proteome</keyword>
<evidence type="ECO:0000313" key="3">
    <source>
        <dbReference type="EMBL" id="ADG97702.1"/>
    </source>
</evidence>
<keyword evidence="2" id="KW-0732">Signal</keyword>
<name>D6ZFH8_SEGRD</name>
<evidence type="ECO:0000256" key="1">
    <source>
        <dbReference type="SAM" id="MobiDB-lite"/>
    </source>
</evidence>
<evidence type="ECO:0000313" key="4">
    <source>
        <dbReference type="Proteomes" id="UP000002247"/>
    </source>
</evidence>
<reference evidence="3 4" key="1">
    <citation type="journal article" date="2010" name="Stand. Genomic Sci.">
        <title>Complete genome sequence of Segniliparus rotundus type strain (CDC 1076).</title>
        <authorList>
            <person name="Sikorski J."/>
            <person name="Lapidus A."/>
            <person name="Copeland A."/>
            <person name="Misra M."/>
            <person name="Glavina Del Rio T."/>
            <person name="Nolan M."/>
            <person name="Lucas S."/>
            <person name="Chen F."/>
            <person name="Tice H."/>
            <person name="Cheng J.F."/>
            <person name="Jando M."/>
            <person name="Schneider S."/>
            <person name="Bruce D."/>
            <person name="Goodwin L."/>
            <person name="Pitluck S."/>
            <person name="Liolios K."/>
            <person name="Mikhailova N."/>
            <person name="Pati A."/>
            <person name="Ivanova N."/>
            <person name="Mavromatis K."/>
            <person name="Chen A."/>
            <person name="Palaniappan K."/>
            <person name="Chertkov O."/>
            <person name="Land M."/>
            <person name="Hauser L."/>
            <person name="Chang Y.J."/>
            <person name="Jeffries C.D."/>
            <person name="Brettin T."/>
            <person name="Detter J.C."/>
            <person name="Han C."/>
            <person name="Rohde M."/>
            <person name="Goker M."/>
            <person name="Bristow J."/>
            <person name="Eisen J.A."/>
            <person name="Markowitz V."/>
            <person name="Hugenholtz P."/>
            <person name="Kyrpides N.C."/>
            <person name="Klenk H.P."/>
        </authorList>
    </citation>
    <scope>NUCLEOTIDE SEQUENCE [LARGE SCALE GENOMIC DNA]</scope>
    <source>
        <strain evidence="4">ATCC BAA-972 / CDC 1076 / CIP 108378 / DSM 44985 / JCM 13578</strain>
    </source>
</reference>
<feature type="region of interest" description="Disordered" evidence="1">
    <location>
        <begin position="31"/>
        <end position="85"/>
    </location>
</feature>
<feature type="compositionally biased region" description="Acidic residues" evidence="1">
    <location>
        <begin position="33"/>
        <end position="53"/>
    </location>
</feature>
<organism evidence="3 4">
    <name type="scientific">Segniliparus rotundus (strain ATCC BAA-972 / CDC 1076 / CIP 108378 / DSM 44985 / JCM 13578)</name>
    <dbReference type="NCBI Taxonomy" id="640132"/>
    <lineage>
        <taxon>Bacteria</taxon>
        <taxon>Bacillati</taxon>
        <taxon>Actinomycetota</taxon>
        <taxon>Actinomycetes</taxon>
        <taxon>Mycobacteriales</taxon>
        <taxon>Segniliparaceae</taxon>
        <taxon>Segniliparus</taxon>
    </lineage>
</organism>